<name>A0A078B8P5_STYLE</name>
<protein>
    <recommendedName>
        <fullName evidence="3">Oxysterol-binding protein</fullName>
    </recommendedName>
</protein>
<accession>A0A078B8P5</accession>
<dbReference type="Proteomes" id="UP000039865">
    <property type="component" value="Unassembled WGS sequence"/>
</dbReference>
<keyword evidence="2" id="KW-1185">Reference proteome</keyword>
<proteinExistence type="predicted"/>
<reference evidence="1 2" key="1">
    <citation type="submission" date="2014-06" db="EMBL/GenBank/DDBJ databases">
        <authorList>
            <person name="Swart Estienne"/>
        </authorList>
    </citation>
    <scope>NUCLEOTIDE SEQUENCE [LARGE SCALE GENOMIC DNA]</scope>
    <source>
        <strain evidence="1 2">130c</strain>
    </source>
</reference>
<dbReference type="InterPro" id="IPR000648">
    <property type="entry name" value="Oxysterol-bd"/>
</dbReference>
<evidence type="ECO:0008006" key="3">
    <source>
        <dbReference type="Google" id="ProtNLM"/>
    </source>
</evidence>
<dbReference type="PANTHER" id="PTHR10972:SF148">
    <property type="entry name" value="OXYSTEROL-BINDING PROTEIN 9"/>
    <property type="match status" value="1"/>
</dbReference>
<evidence type="ECO:0000313" key="1">
    <source>
        <dbReference type="EMBL" id="CDW89898.1"/>
    </source>
</evidence>
<dbReference type="Gene3D" id="2.40.160.120">
    <property type="match status" value="1"/>
</dbReference>
<dbReference type="GO" id="GO:0005829">
    <property type="term" value="C:cytosol"/>
    <property type="evidence" value="ECO:0007669"/>
    <property type="project" value="TreeGrafter"/>
</dbReference>
<dbReference type="PANTHER" id="PTHR10972">
    <property type="entry name" value="OXYSTEROL-BINDING PROTEIN-RELATED"/>
    <property type="match status" value="1"/>
</dbReference>
<dbReference type="EMBL" id="CCKQ01017968">
    <property type="protein sequence ID" value="CDW89898.1"/>
    <property type="molecule type" value="Genomic_DNA"/>
</dbReference>
<dbReference type="OrthoDB" id="14833at2759"/>
<gene>
    <name evidence="1" type="primary">Contig4331.g4634</name>
    <name evidence="1" type="ORF">STYLEM_19038</name>
</gene>
<organism evidence="1 2">
    <name type="scientific">Stylonychia lemnae</name>
    <name type="common">Ciliate</name>
    <dbReference type="NCBI Taxonomy" id="5949"/>
    <lineage>
        <taxon>Eukaryota</taxon>
        <taxon>Sar</taxon>
        <taxon>Alveolata</taxon>
        <taxon>Ciliophora</taxon>
        <taxon>Intramacronucleata</taxon>
        <taxon>Spirotrichea</taxon>
        <taxon>Stichotrichia</taxon>
        <taxon>Sporadotrichida</taxon>
        <taxon>Oxytrichidae</taxon>
        <taxon>Stylonychinae</taxon>
        <taxon>Stylonychia</taxon>
    </lineage>
</organism>
<evidence type="ECO:0000313" key="2">
    <source>
        <dbReference type="Proteomes" id="UP000039865"/>
    </source>
</evidence>
<dbReference type="GO" id="GO:0016020">
    <property type="term" value="C:membrane"/>
    <property type="evidence" value="ECO:0007669"/>
    <property type="project" value="TreeGrafter"/>
</dbReference>
<dbReference type="InParanoid" id="A0A078B8P5"/>
<dbReference type="Pfam" id="PF01237">
    <property type="entry name" value="Oxysterol_BP"/>
    <property type="match status" value="1"/>
</dbReference>
<dbReference type="InterPro" id="IPR037239">
    <property type="entry name" value="OSBP_sf"/>
</dbReference>
<dbReference type="GO" id="GO:0032934">
    <property type="term" value="F:sterol binding"/>
    <property type="evidence" value="ECO:0007669"/>
    <property type="project" value="TreeGrafter"/>
</dbReference>
<dbReference type="SUPFAM" id="SSF144000">
    <property type="entry name" value="Oxysterol-binding protein-like"/>
    <property type="match status" value="1"/>
</dbReference>
<sequence length="618" mass="70867">MEKVNKMSTIVKIGGDCDEHVDWEDFVLIQDQITTSFNERKLKSNFYLSKTNKFDLTLNNDVKLRKDNSVKTLKHVLIKNNSTPQGIKSKGQKFFDKSSTMIKQENDQCYHRKVSNSGVAGSNELYLTIPLSKQLAQTLNDKPNNQKHLVTVMNQQSNDNSLQRTGLIDQLGESFSDNRSSGGLMQTIKVEPLNLLILDETPRDLYTSPEDGGNDPQVWSSSKLLLPRSYMNPRVLSENLVGDAPPPTYLTYHQLRPEFSGKKDDILHGLLIQEKNGLKCVDEKILEKQKGVVKSVISQAASNVWSGQSVIAISLPVRIFEPRSLLERITDWYGFAPIFLKQAGRTEDHLERMKLTISYAISGLYCAVKQQKPFNPLLGETYEASFTDGTRVYCEHTSHHPPIANFLIEDVNKTYQIDGFYEFKAKISGNTLVMKNDGPNNISFSDGQKITYHFPTIKLGGMLFGDRVLNIDGQMTFEDRRNGLKAVIIFQHKRYDKFVGKIYDYDPEQNLQKKEPSKLSEIKDIKREICQINGSILESLLIDNKEYWNIDQMEPMKAFPVPNPLPSDARYREDLIWLKKENENYAQTWKTRLEIQQRHERKLRQDAQKALSKKQSKQ</sequence>
<dbReference type="AlphaFoldDB" id="A0A078B8P5"/>